<comment type="caution">
    <text evidence="1">The sequence shown here is derived from an EMBL/GenBank/DDBJ whole genome shotgun (WGS) entry which is preliminary data.</text>
</comment>
<protein>
    <submittedName>
        <fullName evidence="1">Uncharacterized protein</fullName>
    </submittedName>
</protein>
<name>A0A853DQI9_9MICO</name>
<gene>
    <name evidence="1" type="ORF">HNR14_000705</name>
</gene>
<reference evidence="1 2" key="1">
    <citation type="submission" date="2020-07" db="EMBL/GenBank/DDBJ databases">
        <title>Sequencing the genomes of 1000 actinobacteria strains.</title>
        <authorList>
            <person name="Klenk H.-P."/>
        </authorList>
    </citation>
    <scope>NUCLEOTIDE SEQUENCE [LARGE SCALE GENOMIC DNA]</scope>
    <source>
        <strain evidence="1 2">DSM 15166</strain>
    </source>
</reference>
<dbReference type="AlphaFoldDB" id="A0A853DQI9"/>
<evidence type="ECO:0000313" key="1">
    <source>
        <dbReference type="EMBL" id="NYK08824.1"/>
    </source>
</evidence>
<dbReference type="RefSeq" id="WP_179699909.1">
    <property type="nucleotide sequence ID" value="NZ_BAAAHA010000004.1"/>
</dbReference>
<keyword evidence="2" id="KW-1185">Reference proteome</keyword>
<organism evidence="1 2">
    <name type="scientific">Leifsonia naganoensis</name>
    <dbReference type="NCBI Taxonomy" id="150025"/>
    <lineage>
        <taxon>Bacteria</taxon>
        <taxon>Bacillati</taxon>
        <taxon>Actinomycetota</taxon>
        <taxon>Actinomycetes</taxon>
        <taxon>Micrococcales</taxon>
        <taxon>Microbacteriaceae</taxon>
        <taxon>Leifsonia</taxon>
    </lineage>
</organism>
<proteinExistence type="predicted"/>
<dbReference type="Proteomes" id="UP000521075">
    <property type="component" value="Unassembled WGS sequence"/>
</dbReference>
<dbReference type="EMBL" id="JACCHJ010000001">
    <property type="protein sequence ID" value="NYK08824.1"/>
    <property type="molecule type" value="Genomic_DNA"/>
</dbReference>
<accession>A0A853DQI9</accession>
<evidence type="ECO:0000313" key="2">
    <source>
        <dbReference type="Proteomes" id="UP000521075"/>
    </source>
</evidence>
<sequence length="143" mass="15827">MSTVDPSMTLEKAKAESLAMQDRLVGFFPAESIATRQTEQTAHLRRCDADGVYLWAGFTKLTFNQPIDTDTVIEAIGKEFETDGRFVVVIKTDKWGDKRVDLSSGDGAGYLITPEAKDHTDITMDAWSPCFLLPDGMSPLDTF</sequence>